<keyword evidence="2" id="KW-0732">Signal</keyword>
<sequence length="118" mass="12377">MKLLFATTLFLASVMAMPSQLAAAPDATTEIGSDTVTDVEGARSGPQNDESKRDLVKESREAANEFCSGIYGKSQQPSGFFNSMYLHVMTNGTNGCGFEQDIAPIPSSAAIAVSAHVA</sequence>
<gene>
    <name evidence="3" type="ORF">BPOR_0449g00010</name>
</gene>
<dbReference type="EMBL" id="PQXO01000448">
    <property type="protein sequence ID" value="TGO84930.1"/>
    <property type="molecule type" value="Genomic_DNA"/>
</dbReference>
<accession>A0A4Z1KHC3</accession>
<name>A0A4Z1KHC3_9HELO</name>
<evidence type="ECO:0000256" key="1">
    <source>
        <dbReference type="SAM" id="MobiDB-lite"/>
    </source>
</evidence>
<feature type="region of interest" description="Disordered" evidence="1">
    <location>
        <begin position="34"/>
        <end position="57"/>
    </location>
</feature>
<feature type="chain" id="PRO_5021303760" evidence="2">
    <location>
        <begin position="17"/>
        <end position="118"/>
    </location>
</feature>
<protein>
    <submittedName>
        <fullName evidence="3">Uncharacterized protein</fullName>
    </submittedName>
</protein>
<dbReference type="AlphaFoldDB" id="A0A4Z1KHC3"/>
<comment type="caution">
    <text evidence="3">The sequence shown here is derived from an EMBL/GenBank/DDBJ whole genome shotgun (WGS) entry which is preliminary data.</text>
</comment>
<organism evidence="3 4">
    <name type="scientific">Botrytis porri</name>
    <dbReference type="NCBI Taxonomy" id="87229"/>
    <lineage>
        <taxon>Eukaryota</taxon>
        <taxon>Fungi</taxon>
        <taxon>Dikarya</taxon>
        <taxon>Ascomycota</taxon>
        <taxon>Pezizomycotina</taxon>
        <taxon>Leotiomycetes</taxon>
        <taxon>Helotiales</taxon>
        <taxon>Sclerotiniaceae</taxon>
        <taxon>Botrytis</taxon>
    </lineage>
</organism>
<feature type="signal peptide" evidence="2">
    <location>
        <begin position="1"/>
        <end position="16"/>
    </location>
</feature>
<dbReference type="Proteomes" id="UP000297280">
    <property type="component" value="Unassembled WGS sequence"/>
</dbReference>
<keyword evidence="4" id="KW-1185">Reference proteome</keyword>
<evidence type="ECO:0000313" key="3">
    <source>
        <dbReference type="EMBL" id="TGO84930.1"/>
    </source>
</evidence>
<reference evidence="3 4" key="1">
    <citation type="submission" date="2017-12" db="EMBL/GenBank/DDBJ databases">
        <title>Comparative genomics of Botrytis spp.</title>
        <authorList>
            <person name="Valero-Jimenez C.A."/>
            <person name="Tapia P."/>
            <person name="Veloso J."/>
            <person name="Silva-Moreno E."/>
            <person name="Staats M."/>
            <person name="Valdes J.H."/>
            <person name="Van Kan J.A.L."/>
        </authorList>
    </citation>
    <scope>NUCLEOTIDE SEQUENCE [LARGE SCALE GENOMIC DNA]</scope>
    <source>
        <strain evidence="3 4">MUCL3349</strain>
    </source>
</reference>
<evidence type="ECO:0000313" key="4">
    <source>
        <dbReference type="Proteomes" id="UP000297280"/>
    </source>
</evidence>
<evidence type="ECO:0000256" key="2">
    <source>
        <dbReference type="SAM" id="SignalP"/>
    </source>
</evidence>
<proteinExistence type="predicted"/>